<dbReference type="AlphaFoldDB" id="A0AAW9E3C6"/>
<sequence length="106" mass="12104">MSKVSDVIDLLSSRKKSISCGGKQGLRMIMVDLGFRDTPGDTDNHRIFTHAALSDETDFKSTSVDCTHHQNKPMKMPYVVKIIGILRKYKETFEEWERIENENAQG</sequence>
<accession>A0AAW9E3C6</accession>
<gene>
    <name evidence="1" type="ORF">SJ059_16055</name>
</gene>
<dbReference type="RefSeq" id="WP_126003067.1">
    <property type="nucleotide sequence ID" value="NZ_CAYADS010000002.1"/>
</dbReference>
<organism evidence="1 2">
    <name type="scientific">Klebsiella aerogenes</name>
    <name type="common">Enterobacter aerogenes</name>
    <dbReference type="NCBI Taxonomy" id="548"/>
    <lineage>
        <taxon>Bacteria</taxon>
        <taxon>Pseudomonadati</taxon>
        <taxon>Pseudomonadota</taxon>
        <taxon>Gammaproteobacteria</taxon>
        <taxon>Enterobacterales</taxon>
        <taxon>Enterobacteriaceae</taxon>
        <taxon>Klebsiella/Raoultella group</taxon>
        <taxon>Klebsiella</taxon>
    </lineage>
</organism>
<name>A0AAW9E3C6_KLEAE</name>
<dbReference type="EMBL" id="JAWZZT010000013">
    <property type="protein sequence ID" value="MDX7015972.1"/>
    <property type="molecule type" value="Genomic_DNA"/>
</dbReference>
<evidence type="ECO:0000313" key="2">
    <source>
        <dbReference type="Proteomes" id="UP001279012"/>
    </source>
</evidence>
<proteinExistence type="predicted"/>
<evidence type="ECO:0000313" key="1">
    <source>
        <dbReference type="EMBL" id="MDX7015972.1"/>
    </source>
</evidence>
<protein>
    <submittedName>
        <fullName evidence="1">Uncharacterized protein</fullName>
    </submittedName>
</protein>
<reference evidence="1" key="1">
    <citation type="submission" date="2023-11" db="EMBL/GenBank/DDBJ databases">
        <title>Detection of rare carbapenemases in Enterobacterales - comparison of two colorimetric and two CIM-based carbapenemase assays.</title>
        <authorList>
            <person name="Schaffarczyk L."/>
            <person name="Noster J."/>
            <person name="Stelzer Y."/>
            <person name="Sattler J."/>
            <person name="Gatermann S."/>
            <person name="Hamprecht A."/>
        </authorList>
    </citation>
    <scope>NUCLEOTIDE SEQUENCE</scope>
    <source>
        <strain evidence="1">CIM-Cont-037</strain>
    </source>
</reference>
<dbReference type="Proteomes" id="UP001279012">
    <property type="component" value="Unassembled WGS sequence"/>
</dbReference>
<comment type="caution">
    <text evidence="1">The sequence shown here is derived from an EMBL/GenBank/DDBJ whole genome shotgun (WGS) entry which is preliminary data.</text>
</comment>